<evidence type="ECO:0000256" key="1">
    <source>
        <dbReference type="SAM" id="MobiDB-lite"/>
    </source>
</evidence>
<evidence type="ECO:0000313" key="3">
    <source>
        <dbReference type="EMBL" id="TMW67289.1"/>
    </source>
</evidence>
<feature type="transmembrane region" description="Helical" evidence="2">
    <location>
        <begin position="56"/>
        <end position="75"/>
    </location>
</feature>
<feature type="transmembrane region" description="Helical" evidence="2">
    <location>
        <begin position="152"/>
        <end position="174"/>
    </location>
</feature>
<keyword evidence="2" id="KW-1133">Transmembrane helix</keyword>
<feature type="compositionally biased region" description="Basic and acidic residues" evidence="1">
    <location>
        <begin position="11"/>
        <end position="21"/>
    </location>
</feature>
<keyword evidence="2" id="KW-0472">Membrane</keyword>
<dbReference type="AlphaFoldDB" id="A0A8K1FNG1"/>
<evidence type="ECO:0000256" key="2">
    <source>
        <dbReference type="SAM" id="Phobius"/>
    </source>
</evidence>
<keyword evidence="2" id="KW-0812">Transmembrane</keyword>
<dbReference type="Proteomes" id="UP000794436">
    <property type="component" value="Unassembled WGS sequence"/>
</dbReference>
<feature type="transmembrane region" description="Helical" evidence="2">
    <location>
        <begin position="819"/>
        <end position="842"/>
    </location>
</feature>
<protein>
    <submittedName>
        <fullName evidence="3">Uncharacterized protein</fullName>
    </submittedName>
</protein>
<gene>
    <name evidence="3" type="ORF">Poli38472_012405</name>
</gene>
<feature type="transmembrane region" description="Helical" evidence="2">
    <location>
        <begin position="107"/>
        <end position="131"/>
    </location>
</feature>
<dbReference type="EMBL" id="SPLM01000005">
    <property type="protein sequence ID" value="TMW67289.1"/>
    <property type="molecule type" value="Genomic_DNA"/>
</dbReference>
<organism evidence="3 4">
    <name type="scientific">Pythium oligandrum</name>
    <name type="common">Mycoparasitic fungus</name>
    <dbReference type="NCBI Taxonomy" id="41045"/>
    <lineage>
        <taxon>Eukaryota</taxon>
        <taxon>Sar</taxon>
        <taxon>Stramenopiles</taxon>
        <taxon>Oomycota</taxon>
        <taxon>Peronosporomycetes</taxon>
        <taxon>Pythiales</taxon>
        <taxon>Pythiaceae</taxon>
        <taxon>Pythium</taxon>
    </lineage>
</organism>
<sequence length="913" mass="103125">MLSSRSSCESPEARKEPKELSHAPVPAGEEPYFLKVQRKENTSSPIPQLTLHAARFLFVVALGITVIIALISTLLQGVTIDRNISDPIGSSQHADNLVALYQTINGFFWAAFGLVLEEYFHIFLAVMVTFLSNTRWFPSDRPQDGNGKLKRVVIFWFSPLMLYMINIALSSVFIEHKVTGQERGFVDADLVAVSTFSAHNASTMSENSSKCVLDTVLRSAVLDKVVPFALLRDSKCAVSNSAATTSMSVTQLQSTSVAYGFPPQTWNFDALPFALTPTHSMRFTPNFSIDHPEENQVHFRAFQRDSGVNTSVIYDMMVQGVTSFDKAKTDSNAWLYYPCTWVDHLEDDLLPDDDTDSTEDSQADGRRFYHRARRLQGGNSSFVGFNAPQDTFPVFMDEDNWPEMIGLRKCFGLSSALPMLHSKNPEYIDDYMSLWSDTASDVFNISTMSVQLDTFEVSPQMNITAITFDLPYRDGVQYRLGTRGEDTICDDEGHFKDPEKAKKEYPTPVEYAQAERQHCDPSYYTIFGHELCGSRNCVFRDESEVASVKKQLQMTPYVANCDLSNLSYDLDTYSWFPENCTAQDNTIFLYGFGSHITGDFIPKPNESNVLIPNVRRYNTVSFAKINWRFEDVSSRFKAKCQAPNQCDGLLHKLEKASGTLANEKDKARVLVVGKDHLRTPHQNHSMHNPLTLVSVNAPYFYYKPNELGKTEGFTFYTWENIDLKLMNTTYNESDGLGFDKGGCSLLIDSYLEQVNSNHYYIQNPLQAMYTSAIYYLFQDAAVKEIDLPKENKLGVVDLSQPYIGSARMRGDRERKEIKYSIPLVSAVSTSLGMIVLVIYAAVMLKFPRDAVKLTDEANFAAQYADVLIDDQYSRNVHERLLRLPGGEKVEIDDYSVESIEFVNVHEPDITLKL</sequence>
<keyword evidence="4" id="KW-1185">Reference proteome</keyword>
<comment type="caution">
    <text evidence="3">The sequence shown here is derived from an EMBL/GenBank/DDBJ whole genome shotgun (WGS) entry which is preliminary data.</text>
</comment>
<accession>A0A8K1FNG1</accession>
<feature type="region of interest" description="Disordered" evidence="1">
    <location>
        <begin position="1"/>
        <end position="26"/>
    </location>
</feature>
<reference evidence="3" key="1">
    <citation type="submission" date="2019-03" db="EMBL/GenBank/DDBJ databases">
        <title>Long read genome sequence of the mycoparasitic Pythium oligandrum ATCC 38472 isolated from sugarbeet rhizosphere.</title>
        <authorList>
            <person name="Gaulin E."/>
        </authorList>
    </citation>
    <scope>NUCLEOTIDE SEQUENCE</scope>
    <source>
        <strain evidence="3">ATCC 38472_TT</strain>
    </source>
</reference>
<dbReference type="OrthoDB" id="162995at2759"/>
<name>A0A8K1FNG1_PYTOL</name>
<proteinExistence type="predicted"/>
<evidence type="ECO:0000313" key="4">
    <source>
        <dbReference type="Proteomes" id="UP000794436"/>
    </source>
</evidence>